<sequence>MISFQPDSADIYERVVEQSREQRWAMLRAAVPAVRTGKRVSPAPGVLPFLVFEDGLGMLTPFVANVYDLLDGRGRDWMGKRGTYEAVERGLAFLGLTATTEAADHRRAWWNSTQLRFPDLPADDSPLLGRIEGIMQLSLPFRQDFRRGVHEYDIPAAEGDHTRLDGSLLDCESGIRLPGGTAVWSFGRSNEFEHTLDRGEGDAIGNWVDLPENGGLSWSEMTYPWSTATFAWSDNPDAQRRKLMASWFNGRLLYLKLMDGNGNVLGYRRVKSSHAVSPSFDGLFVFGGEKYSKSPDGQVAYVEFMTDFDDFDGVELAAVEIVSDVVLAHGVKPGKALIRPDEVVKQASFPSGRFWMGAADFPSFAYRTITLPLRRTVRERFKFLVRF</sequence>
<protein>
    <submittedName>
        <fullName evidence="1">Phage tail protein</fullName>
    </submittedName>
</protein>
<evidence type="ECO:0000313" key="2">
    <source>
        <dbReference type="Proteomes" id="UP000596351"/>
    </source>
</evidence>
<keyword evidence="2" id="KW-1185">Reference proteome</keyword>
<name>A0ABX7EZW0_9HYPH</name>
<organism evidence="1 2">
    <name type="scientific">Rhizobium rosettiformans</name>
    <dbReference type="NCBI Taxonomy" id="1368430"/>
    <lineage>
        <taxon>Bacteria</taxon>
        <taxon>Pseudomonadati</taxon>
        <taxon>Pseudomonadota</taxon>
        <taxon>Alphaproteobacteria</taxon>
        <taxon>Hyphomicrobiales</taxon>
        <taxon>Rhizobiaceae</taxon>
        <taxon>Rhizobium/Agrobacterium group</taxon>
        <taxon>Rhizobium</taxon>
    </lineage>
</organism>
<reference evidence="1 2" key="1">
    <citation type="submission" date="2018-09" db="EMBL/GenBank/DDBJ databases">
        <title>Rhizobium sp. MAE2-X.</title>
        <authorList>
            <person name="Lee Y."/>
            <person name="Jeon C.O."/>
        </authorList>
    </citation>
    <scope>NUCLEOTIDE SEQUENCE [LARGE SCALE GENOMIC DNA]</scope>
    <source>
        <strain evidence="1 2">MAE2-X</strain>
    </source>
</reference>
<dbReference type="EMBL" id="CP032405">
    <property type="protein sequence ID" value="QRF53509.1"/>
    <property type="molecule type" value="Genomic_DNA"/>
</dbReference>
<accession>A0ABX7EZW0</accession>
<proteinExistence type="predicted"/>
<gene>
    <name evidence="1" type="ORF">D4A92_19690</name>
</gene>
<dbReference type="RefSeq" id="WP_203016743.1">
    <property type="nucleotide sequence ID" value="NZ_CP032405.1"/>
</dbReference>
<dbReference type="Proteomes" id="UP000596351">
    <property type="component" value="Chromosome"/>
</dbReference>
<evidence type="ECO:0000313" key="1">
    <source>
        <dbReference type="EMBL" id="QRF53509.1"/>
    </source>
</evidence>